<proteinExistence type="predicted"/>
<dbReference type="Proteomes" id="UP000275267">
    <property type="component" value="Unassembled WGS sequence"/>
</dbReference>
<evidence type="ECO:0000313" key="2">
    <source>
        <dbReference type="Proteomes" id="UP000275267"/>
    </source>
</evidence>
<reference evidence="2" key="1">
    <citation type="journal article" date="2019" name="Nat. Commun.">
        <title>The genome of broomcorn millet.</title>
        <authorList>
            <person name="Zou C."/>
            <person name="Miki D."/>
            <person name="Li D."/>
            <person name="Tang Q."/>
            <person name="Xiao L."/>
            <person name="Rajput S."/>
            <person name="Deng P."/>
            <person name="Jia W."/>
            <person name="Huang R."/>
            <person name="Zhang M."/>
            <person name="Sun Y."/>
            <person name="Hu J."/>
            <person name="Fu X."/>
            <person name="Schnable P.S."/>
            <person name="Li F."/>
            <person name="Zhang H."/>
            <person name="Feng B."/>
            <person name="Zhu X."/>
            <person name="Liu R."/>
            <person name="Schnable J.C."/>
            <person name="Zhu J.-K."/>
            <person name="Zhang H."/>
        </authorList>
    </citation>
    <scope>NUCLEOTIDE SEQUENCE [LARGE SCALE GENOMIC DNA]</scope>
</reference>
<keyword evidence="2" id="KW-1185">Reference proteome</keyword>
<comment type="caution">
    <text evidence="1">The sequence shown here is derived from an EMBL/GenBank/DDBJ whole genome shotgun (WGS) entry which is preliminary data.</text>
</comment>
<dbReference type="EMBL" id="PQIB02000008">
    <property type="protein sequence ID" value="RLN04527.1"/>
    <property type="molecule type" value="Genomic_DNA"/>
</dbReference>
<organism evidence="1 2">
    <name type="scientific">Panicum miliaceum</name>
    <name type="common">Proso millet</name>
    <name type="synonym">Broomcorn millet</name>
    <dbReference type="NCBI Taxonomy" id="4540"/>
    <lineage>
        <taxon>Eukaryota</taxon>
        <taxon>Viridiplantae</taxon>
        <taxon>Streptophyta</taxon>
        <taxon>Embryophyta</taxon>
        <taxon>Tracheophyta</taxon>
        <taxon>Spermatophyta</taxon>
        <taxon>Magnoliopsida</taxon>
        <taxon>Liliopsida</taxon>
        <taxon>Poales</taxon>
        <taxon>Poaceae</taxon>
        <taxon>PACMAD clade</taxon>
        <taxon>Panicoideae</taxon>
        <taxon>Panicodae</taxon>
        <taxon>Paniceae</taxon>
        <taxon>Panicinae</taxon>
        <taxon>Panicum</taxon>
        <taxon>Panicum sect. Panicum</taxon>
    </lineage>
</organism>
<accession>A0A3L6RJ16</accession>
<protein>
    <submittedName>
        <fullName evidence="1">Uncharacterized protein</fullName>
    </submittedName>
</protein>
<name>A0A3L6RJ16_PANMI</name>
<gene>
    <name evidence="1" type="ORF">C2845_PM13G04770</name>
</gene>
<sequence length="217" mass="23259">MFGYNSSITRLQSLTQFFQTSAPRAELREGGAIQPDMDKLQDLEASLDEFIAINNEAGVRRRRVTVVMLTGELDLLRAVPDGVGDPEVGIAVGVLVAPAEAERVQRHQLPPPEQQVLDERGERLRLEHVVGCGAVAAARLAGVEAARGGPQVASPPGEHARAHRLPRLEVRQDPGEDPVGEAAEAVAASRRPLRCCALRGHSVERVTCTDTAAGMNT</sequence>
<dbReference type="AlphaFoldDB" id="A0A3L6RJ16"/>
<evidence type="ECO:0000313" key="1">
    <source>
        <dbReference type="EMBL" id="RLN04527.1"/>
    </source>
</evidence>